<evidence type="ECO:0000256" key="2">
    <source>
        <dbReference type="ARBA" id="ARBA00022676"/>
    </source>
</evidence>
<name>A0ABQ9FK30_TEGGR</name>
<keyword evidence="9" id="KW-1185">Reference proteome</keyword>
<sequence>MENAEYYGFGVKISLIADDMVNAIQKFESTSCKHLQEIHIVIFQTSMVKEFQTEILSCISSKHGSENSGSSKGRGSNQGRQKQGTQRKDKVTLVIYAGSIRTIHDAIKMLEEEINKDFKEKEFNQRIIKEFSQAQQNLLRNIKNQQCCALKQFNVEVKFDEKNGKITLTGTSDNLLEASGAIHDLIRDAERNKQAGQEASLVSDMVQWYTIDINPKGKELVPYQKNVNLVIERAYRNSQPKATFCDTKKIEYTLEFNSMKEFPTKNPSDTVDVIRRDLLKDETFEAPSNWSKMKDNEHVAVETLSSTDNEYQTVVQKFHQSSQASYNIVKVERIQNRTLYQQYVAKKKLMDSENKPWQSK</sequence>
<dbReference type="InterPro" id="IPR012317">
    <property type="entry name" value="Poly(ADP-ribose)pol_cat_dom"/>
</dbReference>
<feature type="region of interest" description="Disordered" evidence="6">
    <location>
        <begin position="62"/>
        <end position="87"/>
    </location>
</feature>
<evidence type="ECO:0000313" key="8">
    <source>
        <dbReference type="EMBL" id="KAJ8317649.1"/>
    </source>
</evidence>
<reference evidence="8 9" key="1">
    <citation type="submission" date="2022-12" db="EMBL/GenBank/DDBJ databases">
        <title>Chromosome-level genome of Tegillarca granosa.</title>
        <authorList>
            <person name="Kim J."/>
        </authorList>
    </citation>
    <scope>NUCLEOTIDE SEQUENCE [LARGE SCALE GENOMIC DNA]</scope>
    <source>
        <strain evidence="8">Teg-2019</strain>
        <tissue evidence="8">Adductor muscle</tissue>
    </source>
</reference>
<keyword evidence="4" id="KW-0520">NAD</keyword>
<dbReference type="Gene3D" id="3.30.720.50">
    <property type="match status" value="1"/>
</dbReference>
<keyword evidence="2" id="KW-0328">Glycosyltransferase</keyword>
<evidence type="ECO:0000256" key="6">
    <source>
        <dbReference type="SAM" id="MobiDB-lite"/>
    </source>
</evidence>
<dbReference type="InterPro" id="IPR052056">
    <property type="entry name" value="Mono-ARTD/PARP"/>
</dbReference>
<dbReference type="EMBL" id="JARBDR010000246">
    <property type="protein sequence ID" value="KAJ8317649.1"/>
    <property type="molecule type" value="Genomic_DNA"/>
</dbReference>
<evidence type="ECO:0000313" key="9">
    <source>
        <dbReference type="Proteomes" id="UP001217089"/>
    </source>
</evidence>
<feature type="compositionally biased region" description="Polar residues" evidence="6">
    <location>
        <begin position="74"/>
        <end position="84"/>
    </location>
</feature>
<dbReference type="PANTHER" id="PTHR14453:SF67">
    <property type="entry name" value="POLY [ADP-RIBOSE] POLYMERASE"/>
    <property type="match status" value="1"/>
</dbReference>
<protein>
    <recommendedName>
        <fullName evidence="7">PARP catalytic domain-containing protein</fullName>
    </recommendedName>
</protein>
<proteinExistence type="predicted"/>
<dbReference type="PROSITE" id="PS51059">
    <property type="entry name" value="PARP_CATALYTIC"/>
    <property type="match status" value="1"/>
</dbReference>
<evidence type="ECO:0000259" key="7">
    <source>
        <dbReference type="PROSITE" id="PS51059"/>
    </source>
</evidence>
<feature type="compositionally biased region" description="Low complexity" evidence="6">
    <location>
        <begin position="62"/>
        <end position="73"/>
    </location>
</feature>
<evidence type="ECO:0000256" key="5">
    <source>
        <dbReference type="ARBA" id="ARBA00023242"/>
    </source>
</evidence>
<feature type="domain" description="PARP catalytic" evidence="7">
    <location>
        <begin position="284"/>
        <end position="360"/>
    </location>
</feature>
<dbReference type="PANTHER" id="PTHR14453">
    <property type="entry name" value="PARP/ZINC FINGER CCCH TYPE DOMAIN CONTAINING PROTEIN"/>
    <property type="match status" value="1"/>
</dbReference>
<dbReference type="SUPFAM" id="SSF117839">
    <property type="entry name" value="WWE domain"/>
    <property type="match status" value="1"/>
</dbReference>
<comment type="caution">
    <text evidence="8">The sequence shown here is derived from an EMBL/GenBank/DDBJ whole genome shotgun (WGS) entry which is preliminary data.</text>
</comment>
<organism evidence="8 9">
    <name type="scientific">Tegillarca granosa</name>
    <name type="common">Malaysian cockle</name>
    <name type="synonym">Anadara granosa</name>
    <dbReference type="NCBI Taxonomy" id="220873"/>
    <lineage>
        <taxon>Eukaryota</taxon>
        <taxon>Metazoa</taxon>
        <taxon>Spiralia</taxon>
        <taxon>Lophotrochozoa</taxon>
        <taxon>Mollusca</taxon>
        <taxon>Bivalvia</taxon>
        <taxon>Autobranchia</taxon>
        <taxon>Pteriomorphia</taxon>
        <taxon>Arcoida</taxon>
        <taxon>Arcoidea</taxon>
        <taxon>Arcidae</taxon>
        <taxon>Tegillarca</taxon>
    </lineage>
</organism>
<keyword evidence="5" id="KW-0539">Nucleus</keyword>
<dbReference type="Gene3D" id="3.90.228.10">
    <property type="match status" value="1"/>
</dbReference>
<evidence type="ECO:0000256" key="4">
    <source>
        <dbReference type="ARBA" id="ARBA00023027"/>
    </source>
</evidence>
<keyword evidence="3" id="KW-0808">Transferase</keyword>
<evidence type="ECO:0000256" key="1">
    <source>
        <dbReference type="ARBA" id="ARBA00004123"/>
    </source>
</evidence>
<dbReference type="InterPro" id="IPR037197">
    <property type="entry name" value="WWE_dom_sf"/>
</dbReference>
<dbReference type="Proteomes" id="UP001217089">
    <property type="component" value="Unassembled WGS sequence"/>
</dbReference>
<gene>
    <name evidence="8" type="ORF">KUTeg_005553</name>
</gene>
<evidence type="ECO:0000256" key="3">
    <source>
        <dbReference type="ARBA" id="ARBA00022679"/>
    </source>
</evidence>
<comment type="subcellular location">
    <subcellularLocation>
        <location evidence="1">Nucleus</location>
    </subcellularLocation>
</comment>
<accession>A0ABQ9FK30</accession>